<keyword evidence="3" id="KW-0133">Cell shape</keyword>
<evidence type="ECO:0000256" key="5">
    <source>
        <dbReference type="ARBA" id="ARBA00023315"/>
    </source>
</evidence>
<keyword evidence="6" id="KW-0961">Cell wall biogenesis/degradation</keyword>
<dbReference type="Pfam" id="PF02388">
    <property type="entry name" value="FemAB"/>
    <property type="match status" value="3"/>
</dbReference>
<dbReference type="AlphaFoldDB" id="A0A4Q0AID2"/>
<dbReference type="InterPro" id="IPR016181">
    <property type="entry name" value="Acyl_CoA_acyltransferase"/>
</dbReference>
<dbReference type="InterPro" id="IPR003447">
    <property type="entry name" value="FEMABX"/>
</dbReference>
<dbReference type="Proteomes" id="UP000289257">
    <property type="component" value="Unassembled WGS sequence"/>
</dbReference>
<sequence>MIELKKCVDKERWDEYILEHEGHPLQLWGWGQVKSAHGWTAERVFAVTVENENELVGAAQILIRKLPLPFRSFAYIPRGPTIDETLRHEFLEKIVDLIKREYRSVALSIEPNSIEFDVRAGWKKSTNKILPPTTILLDISRSESDLLADMAKKTRQYIRKSAAEGITIKRVRTKDELEECLHIYRQTADRAKFNLHKGQYYLDVYNLMGDHSPIFVAYLEGVPIAFLWIAISADTAYELYGGMNEDGQRLRANYALKWHVIRKVKEWGLTRYDFGGLVVGGVSIFKQGWATKETSFAGTFEKALSPTYSIWSKVLPKAKRILQKTRR</sequence>
<dbReference type="SUPFAM" id="SSF55729">
    <property type="entry name" value="Acyl-CoA N-acyltransferases (Nat)"/>
    <property type="match status" value="2"/>
</dbReference>
<evidence type="ECO:0000256" key="3">
    <source>
        <dbReference type="ARBA" id="ARBA00022960"/>
    </source>
</evidence>
<dbReference type="PANTHER" id="PTHR36174">
    <property type="entry name" value="LIPID II:GLYCINE GLYCYLTRANSFERASE"/>
    <property type="match status" value="1"/>
</dbReference>
<dbReference type="GO" id="GO:0009252">
    <property type="term" value="P:peptidoglycan biosynthetic process"/>
    <property type="evidence" value="ECO:0007669"/>
    <property type="project" value="UniProtKB-KW"/>
</dbReference>
<dbReference type="GO" id="GO:0071555">
    <property type="term" value="P:cell wall organization"/>
    <property type="evidence" value="ECO:0007669"/>
    <property type="project" value="UniProtKB-KW"/>
</dbReference>
<dbReference type="EMBL" id="SCKX01000001">
    <property type="protein sequence ID" value="RWZ78398.1"/>
    <property type="molecule type" value="Genomic_DNA"/>
</dbReference>
<dbReference type="InterPro" id="IPR050644">
    <property type="entry name" value="PG_Glycine_Bridge_Synth"/>
</dbReference>
<keyword evidence="8" id="KW-1185">Reference proteome</keyword>
<keyword evidence="5" id="KW-0012">Acyltransferase</keyword>
<organism evidence="7 8">
    <name type="scientific">Candidatus Microsaccharimonas sossegonensis</name>
    <dbReference type="NCBI Taxonomy" id="2506948"/>
    <lineage>
        <taxon>Bacteria</taxon>
        <taxon>Candidatus Saccharimonadota</taxon>
        <taxon>Candidatus Saccharimonadia</taxon>
        <taxon>Candidatus Saccharimonadales</taxon>
        <taxon>Candidatus Saccharimonadaceae</taxon>
        <taxon>Candidatus Microsaccharimonas</taxon>
    </lineage>
</organism>
<dbReference type="GO" id="GO:0016755">
    <property type="term" value="F:aminoacyltransferase activity"/>
    <property type="evidence" value="ECO:0007669"/>
    <property type="project" value="InterPro"/>
</dbReference>
<dbReference type="PROSITE" id="PS51191">
    <property type="entry name" value="FEMABX"/>
    <property type="match status" value="1"/>
</dbReference>
<evidence type="ECO:0000313" key="8">
    <source>
        <dbReference type="Proteomes" id="UP000289257"/>
    </source>
</evidence>
<accession>A0A4Q0AID2</accession>
<keyword evidence="4" id="KW-0573">Peptidoglycan synthesis</keyword>
<dbReference type="Gene3D" id="3.40.630.30">
    <property type="match status" value="2"/>
</dbReference>
<protein>
    <submittedName>
        <fullName evidence="7">Peptidoglycan bridge formation glycyltransferase FemA/FemB family protein</fullName>
    </submittedName>
</protein>
<evidence type="ECO:0000313" key="7">
    <source>
        <dbReference type="EMBL" id="RWZ78398.1"/>
    </source>
</evidence>
<evidence type="ECO:0000256" key="6">
    <source>
        <dbReference type="ARBA" id="ARBA00023316"/>
    </source>
</evidence>
<reference evidence="7" key="1">
    <citation type="submission" date="2019-01" db="EMBL/GenBank/DDBJ databases">
        <title>Genomic signatures and co-occurrence patterns of the ultra-small Saccharimodia (Patescibacteria phylum) suggest a symbiotic lifestyle.</title>
        <authorList>
            <person name="Lemos L."/>
            <person name="Medeiros J."/>
            <person name="Andreote F."/>
            <person name="Fernandes G."/>
            <person name="Varani A."/>
            <person name="Oliveira G."/>
            <person name="Pylro V."/>
        </authorList>
    </citation>
    <scope>NUCLEOTIDE SEQUENCE [LARGE SCALE GENOMIC DNA]</scope>
    <source>
        <strain evidence="7">AMD02</strain>
    </source>
</reference>
<dbReference type="GO" id="GO:0008360">
    <property type="term" value="P:regulation of cell shape"/>
    <property type="evidence" value="ECO:0007669"/>
    <property type="project" value="UniProtKB-KW"/>
</dbReference>
<evidence type="ECO:0000256" key="2">
    <source>
        <dbReference type="ARBA" id="ARBA00022679"/>
    </source>
</evidence>
<dbReference type="PANTHER" id="PTHR36174:SF1">
    <property type="entry name" value="LIPID II:GLYCINE GLYCYLTRANSFERASE"/>
    <property type="match status" value="1"/>
</dbReference>
<comment type="caution">
    <text evidence="7">The sequence shown here is derived from an EMBL/GenBank/DDBJ whole genome shotgun (WGS) entry which is preliminary data.</text>
</comment>
<proteinExistence type="inferred from homology"/>
<gene>
    <name evidence="7" type="ORF">EOT05_01400</name>
</gene>
<comment type="similarity">
    <text evidence="1">Belongs to the FemABX family.</text>
</comment>
<evidence type="ECO:0000256" key="1">
    <source>
        <dbReference type="ARBA" id="ARBA00009943"/>
    </source>
</evidence>
<name>A0A4Q0AID2_9BACT</name>
<keyword evidence="2" id="KW-0808">Transferase</keyword>
<evidence type="ECO:0000256" key="4">
    <source>
        <dbReference type="ARBA" id="ARBA00022984"/>
    </source>
</evidence>